<proteinExistence type="predicted"/>
<gene>
    <name evidence="1" type="ORF">IAI61_17660</name>
</gene>
<keyword evidence="2" id="KW-1185">Reference proteome</keyword>
<dbReference type="RefSeq" id="WP_207419042.1">
    <property type="nucleotide sequence ID" value="NZ_CP061177.1"/>
</dbReference>
<organism evidence="1 2">
    <name type="scientific">Roseomonas haemaphysalidis</name>
    <dbReference type="NCBI Taxonomy" id="2768162"/>
    <lineage>
        <taxon>Bacteria</taxon>
        <taxon>Pseudomonadati</taxon>
        <taxon>Pseudomonadota</taxon>
        <taxon>Alphaproteobacteria</taxon>
        <taxon>Acetobacterales</taxon>
        <taxon>Roseomonadaceae</taxon>
        <taxon>Roseomonas</taxon>
    </lineage>
</organism>
<dbReference type="Proteomes" id="UP001518989">
    <property type="component" value="Unassembled WGS sequence"/>
</dbReference>
<evidence type="ECO:0000313" key="1">
    <source>
        <dbReference type="EMBL" id="MBO1080872.1"/>
    </source>
</evidence>
<comment type="caution">
    <text evidence="1">The sequence shown here is derived from an EMBL/GenBank/DDBJ whole genome shotgun (WGS) entry which is preliminary data.</text>
</comment>
<dbReference type="EMBL" id="JACTNG010000010">
    <property type="protein sequence ID" value="MBO1080872.1"/>
    <property type="molecule type" value="Genomic_DNA"/>
</dbReference>
<evidence type="ECO:0000313" key="2">
    <source>
        <dbReference type="Proteomes" id="UP001518989"/>
    </source>
</evidence>
<name>A0ABS3KTR9_9PROT</name>
<protein>
    <submittedName>
        <fullName evidence="1">Uncharacterized protein</fullName>
    </submittedName>
</protein>
<sequence length="67" mass="7464">MTLETRTVTLSAEQWRHVILDAEDDHAEALSRANAIDAERWPEEAAQARQDADFTQAILTSLRSAVA</sequence>
<accession>A0ABS3KTR9</accession>
<reference evidence="1 2" key="1">
    <citation type="submission" date="2020-09" db="EMBL/GenBank/DDBJ databases">
        <title>Roseomonas.</title>
        <authorList>
            <person name="Zhu W."/>
        </authorList>
    </citation>
    <scope>NUCLEOTIDE SEQUENCE [LARGE SCALE GENOMIC DNA]</scope>
    <source>
        <strain evidence="1 2">573</strain>
    </source>
</reference>